<evidence type="ECO:0000313" key="2">
    <source>
        <dbReference type="Proteomes" id="UP000322110"/>
    </source>
</evidence>
<dbReference type="OrthoDB" id="7107775at2"/>
<dbReference type="EMBL" id="VUKA01000032">
    <property type="protein sequence ID" value="KAA2211361.1"/>
    <property type="molecule type" value="Genomic_DNA"/>
</dbReference>
<protein>
    <submittedName>
        <fullName evidence="1">Uncharacterized protein</fullName>
    </submittedName>
</protein>
<comment type="caution">
    <text evidence="1">The sequence shown here is derived from an EMBL/GenBank/DDBJ whole genome shotgun (WGS) entry which is preliminary data.</text>
</comment>
<gene>
    <name evidence="1" type="ORF">F0Q34_20470</name>
</gene>
<dbReference type="AlphaFoldDB" id="A0A5B2T9U3"/>
<accession>A0A5B2T9U3</accession>
<proteinExistence type="predicted"/>
<keyword evidence="2" id="KW-1185">Reference proteome</keyword>
<evidence type="ECO:0000313" key="1">
    <source>
        <dbReference type="EMBL" id="KAA2211361.1"/>
    </source>
</evidence>
<dbReference type="Proteomes" id="UP000322110">
    <property type="component" value="Unassembled WGS sequence"/>
</dbReference>
<name>A0A5B2T9U3_9PROT</name>
<sequence length="306" mass="34472">MRQPDGEMFARGITSPEFMDGLTELAGQPSWWRDVLDDPGLIIAIRREYLNVYWKGQSLFKIGHAGNRRVTAQTHPKYLLDPDLKNLVSFDGRRWSPAALERMIIHEFEPGKTLAKLKRAAERFAPREKQGVQEIVGRGRNPHALDVEIAVPQEASQIDIAALEANGDSVRLVFWEAKLFENRGSLRAAGEGTPEVLDQIARYRRVLDVHRASILCSYRQVAANLVQIATMRGGKRAADPLVQKIADQPECLVMAPCPEVGLLVFSFDDDQRRGEAWRPHRQKLEQALPGRFLDRGEAGNIRLPRG</sequence>
<organism evidence="1 2">
    <name type="scientific">Teichococcus oryzae</name>
    <dbReference type="NCBI Taxonomy" id="1608942"/>
    <lineage>
        <taxon>Bacteria</taxon>
        <taxon>Pseudomonadati</taxon>
        <taxon>Pseudomonadota</taxon>
        <taxon>Alphaproteobacteria</taxon>
        <taxon>Acetobacterales</taxon>
        <taxon>Roseomonadaceae</taxon>
        <taxon>Roseomonas</taxon>
    </lineage>
</organism>
<reference evidence="1 2" key="1">
    <citation type="journal article" date="2015" name="Int. J. Syst. Evol. Microbiol.">
        <title>Roseomonas oryzae sp. nov., isolated from paddy rhizosphere soil.</title>
        <authorList>
            <person name="Ramaprasad E.V."/>
            <person name="Sasikala Ch."/>
            <person name="Ramana Ch.V."/>
        </authorList>
    </citation>
    <scope>NUCLEOTIDE SEQUENCE [LARGE SCALE GENOMIC DNA]</scope>
    <source>
        <strain evidence="1 2">KCTC 42542</strain>
    </source>
</reference>
<dbReference type="RefSeq" id="WP_149814239.1">
    <property type="nucleotide sequence ID" value="NZ_VUKA01000032.1"/>
</dbReference>